<dbReference type="InterPro" id="IPR032710">
    <property type="entry name" value="NTF2-like_dom_sf"/>
</dbReference>
<accession>A0A367FQZ5</accession>
<protein>
    <submittedName>
        <fullName evidence="2">Ketosteroid isomerase</fullName>
    </submittedName>
</protein>
<evidence type="ECO:0000259" key="1">
    <source>
        <dbReference type="Pfam" id="PF12680"/>
    </source>
</evidence>
<dbReference type="GO" id="GO:0016853">
    <property type="term" value="F:isomerase activity"/>
    <property type="evidence" value="ECO:0007669"/>
    <property type="project" value="UniProtKB-KW"/>
</dbReference>
<dbReference type="SUPFAM" id="SSF54427">
    <property type="entry name" value="NTF2-like"/>
    <property type="match status" value="1"/>
</dbReference>
<organism evidence="2 3">
    <name type="scientific">Sphaerisporangium album</name>
    <dbReference type="NCBI Taxonomy" id="509200"/>
    <lineage>
        <taxon>Bacteria</taxon>
        <taxon>Bacillati</taxon>
        <taxon>Actinomycetota</taxon>
        <taxon>Actinomycetes</taxon>
        <taxon>Streptosporangiales</taxon>
        <taxon>Streptosporangiaceae</taxon>
        <taxon>Sphaerisporangium</taxon>
    </lineage>
</organism>
<gene>
    <name evidence="2" type="ORF">DQ384_05730</name>
</gene>
<reference evidence="2 3" key="1">
    <citation type="submission" date="2018-06" db="EMBL/GenBank/DDBJ databases">
        <title>Sphaerisporangium craniellae sp. nov., isolated from a marine sponge in the South China Sea.</title>
        <authorList>
            <person name="Li L."/>
        </authorList>
    </citation>
    <scope>NUCLEOTIDE SEQUENCE [LARGE SCALE GENOMIC DNA]</scope>
    <source>
        <strain evidence="2 3">CCTCC AA 208026</strain>
    </source>
</reference>
<evidence type="ECO:0000313" key="2">
    <source>
        <dbReference type="EMBL" id="RCG32035.1"/>
    </source>
</evidence>
<evidence type="ECO:0000313" key="3">
    <source>
        <dbReference type="Proteomes" id="UP000253094"/>
    </source>
</evidence>
<dbReference type="AlphaFoldDB" id="A0A367FQZ5"/>
<name>A0A367FQZ5_9ACTN</name>
<keyword evidence="3" id="KW-1185">Reference proteome</keyword>
<dbReference type="Proteomes" id="UP000253094">
    <property type="component" value="Unassembled WGS sequence"/>
</dbReference>
<dbReference type="InterPro" id="IPR037401">
    <property type="entry name" value="SnoaL-like"/>
</dbReference>
<dbReference type="Pfam" id="PF12680">
    <property type="entry name" value="SnoaL_2"/>
    <property type="match status" value="1"/>
</dbReference>
<feature type="domain" description="SnoaL-like" evidence="1">
    <location>
        <begin position="21"/>
        <end position="121"/>
    </location>
</feature>
<dbReference type="OrthoDB" id="3681559at2"/>
<keyword evidence="2" id="KW-0413">Isomerase</keyword>
<proteinExistence type="predicted"/>
<dbReference type="EMBL" id="QOIL01000003">
    <property type="protein sequence ID" value="RCG32035.1"/>
    <property type="molecule type" value="Genomic_DNA"/>
</dbReference>
<dbReference type="Gene3D" id="3.10.450.50">
    <property type="match status" value="1"/>
</dbReference>
<comment type="caution">
    <text evidence="2">The sequence shown here is derived from an EMBL/GenBank/DDBJ whole genome shotgun (WGS) entry which is preliminary data.</text>
</comment>
<sequence length="149" mass="16924">MPENAEHVRSPREVFERLAILISSGAWEELPGLYAEDVVVDIPLAIPEPMRVEGRDEVGRHLTDRVGLLKLRVVEYTVHETADPEVVVAEFVNEGEVVATGRTWRANNVQVLRVRDGLIVSSRDYHDHFRINTAFDRLPDLLKTTEDQS</sequence>
<dbReference type="RefSeq" id="WP_114027650.1">
    <property type="nucleotide sequence ID" value="NZ_QOIL01000003.1"/>
</dbReference>